<accession>A8M012</accession>
<reference evidence="1" key="1">
    <citation type="submission" date="2007-10" db="EMBL/GenBank/DDBJ databases">
        <title>Complete sequence of Salinispora arenicola CNS-205.</title>
        <authorList>
            <consortium name="US DOE Joint Genome Institute"/>
            <person name="Copeland A."/>
            <person name="Lucas S."/>
            <person name="Lapidus A."/>
            <person name="Barry K."/>
            <person name="Glavina del Rio T."/>
            <person name="Dalin E."/>
            <person name="Tice H."/>
            <person name="Pitluck S."/>
            <person name="Foster B."/>
            <person name="Schmutz J."/>
            <person name="Larimer F."/>
            <person name="Land M."/>
            <person name="Hauser L."/>
            <person name="Kyrpides N."/>
            <person name="Ivanova N."/>
            <person name="Jensen P.R."/>
            <person name="Moore B.S."/>
            <person name="Penn K."/>
            <person name="Jenkins C."/>
            <person name="Udwary D."/>
            <person name="Xiang L."/>
            <person name="Gontang E."/>
            <person name="Richardson P."/>
        </authorList>
    </citation>
    <scope>NUCLEOTIDE SEQUENCE [LARGE SCALE GENOMIC DNA]</scope>
    <source>
        <strain evidence="1">CNS-205</strain>
    </source>
</reference>
<organism evidence="1">
    <name type="scientific">Salinispora arenicola (strain CNS-205)</name>
    <dbReference type="NCBI Taxonomy" id="391037"/>
    <lineage>
        <taxon>Bacteria</taxon>
        <taxon>Bacillati</taxon>
        <taxon>Actinomycetota</taxon>
        <taxon>Actinomycetes</taxon>
        <taxon>Micromonosporales</taxon>
        <taxon>Micromonosporaceae</taxon>
        <taxon>Salinispora</taxon>
    </lineage>
</organism>
<sequence>MIPTIWRGWLPAPRTLPLPRPVQAEVRTAGRHRRTPGDLPRVSRVRTVWRHRYPEARPR</sequence>
<gene>
    <name evidence="1" type="ordered locus">Sare_3733</name>
    <name evidence="2" type="ordered locus">Sare_3784</name>
</gene>
<dbReference type="AlphaFoldDB" id="A8M012"/>
<dbReference type="HOGENOM" id="CLU_2957968_0_0_11"/>
<dbReference type="EMBL" id="CP000850">
    <property type="protein sequence ID" value="ABV99526.1"/>
    <property type="molecule type" value="Genomic_DNA"/>
</dbReference>
<dbReference type="EMBL" id="CP000850">
    <property type="protein sequence ID" value="ABV99577.1"/>
    <property type="molecule type" value="Genomic_DNA"/>
</dbReference>
<dbReference type="OrthoDB" id="9903719at2"/>
<protein>
    <submittedName>
        <fullName evidence="1">Uncharacterized protein</fullName>
    </submittedName>
</protein>
<evidence type="ECO:0000313" key="2">
    <source>
        <dbReference type="EMBL" id="ABV99577.1"/>
    </source>
</evidence>
<proteinExistence type="predicted"/>
<dbReference type="STRING" id="391037.Sare_3733"/>
<name>A8M012_SALAI</name>
<dbReference type="KEGG" id="saq:Sare_3733"/>
<evidence type="ECO:0000313" key="1">
    <source>
        <dbReference type="EMBL" id="ABV99526.1"/>
    </source>
</evidence>
<dbReference type="KEGG" id="saq:Sare_3784"/>